<accession>A0A8J5H9G5</accession>
<dbReference type="Pfam" id="PF05742">
    <property type="entry name" value="TANGO2"/>
    <property type="match status" value="1"/>
</dbReference>
<evidence type="ECO:0000313" key="1">
    <source>
        <dbReference type="EMBL" id="KAG6522229.1"/>
    </source>
</evidence>
<protein>
    <submittedName>
        <fullName evidence="1">Uncharacterized protein</fullName>
    </submittedName>
</protein>
<comment type="caution">
    <text evidence="1">The sequence shown here is derived from an EMBL/GenBank/DDBJ whole genome shotgun (WGS) entry which is preliminary data.</text>
</comment>
<keyword evidence="2" id="KW-1185">Reference proteome</keyword>
<dbReference type="InterPro" id="IPR008551">
    <property type="entry name" value="TANGO2"/>
</dbReference>
<evidence type="ECO:0000313" key="2">
    <source>
        <dbReference type="Proteomes" id="UP000734854"/>
    </source>
</evidence>
<proteinExistence type="predicted"/>
<dbReference type="EMBL" id="JACMSC010000005">
    <property type="protein sequence ID" value="KAG6522229.1"/>
    <property type="molecule type" value="Genomic_DNA"/>
</dbReference>
<name>A0A8J5H9G5_ZINOF</name>
<dbReference type="PANTHER" id="PTHR17985">
    <property type="entry name" value="SER/THR-RICH PROTEIN T10 IN DGCR REGION"/>
    <property type="match status" value="1"/>
</dbReference>
<dbReference type="Proteomes" id="UP000734854">
    <property type="component" value="Unassembled WGS sequence"/>
</dbReference>
<dbReference type="PANTHER" id="PTHR17985:SF8">
    <property type="entry name" value="TRANSPORT AND GOLGI ORGANIZATION PROTEIN 2 HOMOLOG"/>
    <property type="match status" value="1"/>
</dbReference>
<dbReference type="AlphaFoldDB" id="A0A8J5H9G5"/>
<organism evidence="1 2">
    <name type="scientific">Zingiber officinale</name>
    <name type="common">Ginger</name>
    <name type="synonym">Amomum zingiber</name>
    <dbReference type="NCBI Taxonomy" id="94328"/>
    <lineage>
        <taxon>Eukaryota</taxon>
        <taxon>Viridiplantae</taxon>
        <taxon>Streptophyta</taxon>
        <taxon>Embryophyta</taxon>
        <taxon>Tracheophyta</taxon>
        <taxon>Spermatophyta</taxon>
        <taxon>Magnoliopsida</taxon>
        <taxon>Liliopsida</taxon>
        <taxon>Zingiberales</taxon>
        <taxon>Zingiberaceae</taxon>
        <taxon>Zingiber</taxon>
    </lineage>
</organism>
<reference evidence="1 2" key="1">
    <citation type="submission" date="2020-08" db="EMBL/GenBank/DDBJ databases">
        <title>Plant Genome Project.</title>
        <authorList>
            <person name="Zhang R.-G."/>
        </authorList>
    </citation>
    <scope>NUCLEOTIDE SEQUENCE [LARGE SCALE GENOMIC DNA]</scope>
    <source>
        <tissue evidence="1">Rhizome</tissue>
    </source>
</reference>
<sequence>MVSGLRIQWDGGENAPRSWEEGMAYAAEHGWVARGTEGWLSSPMCWSLMSSPAQEQEETCLLGFFRPLQGRMSPLEFAEELKEEANEYNGFNLIVADISAKLMVYVSNRPKGEPVTIQMVSPGLHVLSNAKLDTSWHKAQCLRAGFINLILNYGEEEVIHPIDMIEKLMCDTTKADRESLPNTGCDPDWELNLSSIFVEVKTKLGLYGTRSSAALTVKADGNVSFYEKYLENEVWKEHTVAYDTEKIH</sequence>
<gene>
    <name evidence="1" type="ORF">ZIOFF_019367</name>
</gene>